<dbReference type="GO" id="GO:0016787">
    <property type="term" value="F:hydrolase activity"/>
    <property type="evidence" value="ECO:0007669"/>
    <property type="project" value="UniProtKB-KW"/>
</dbReference>
<dbReference type="InterPro" id="IPR022907">
    <property type="entry name" value="VapC_family"/>
</dbReference>
<dbReference type="InterPro" id="IPR051619">
    <property type="entry name" value="TypeII_TA_RNase_PINc/VapC"/>
</dbReference>
<dbReference type="PANTHER" id="PTHR35901:SF1">
    <property type="entry name" value="EXONUCLEASE VAPC9"/>
    <property type="match status" value="1"/>
</dbReference>
<evidence type="ECO:0000256" key="4">
    <source>
        <dbReference type="ARBA" id="ARBA00022801"/>
    </source>
</evidence>
<dbReference type="Pfam" id="PF01850">
    <property type="entry name" value="PIN"/>
    <property type="match status" value="1"/>
</dbReference>
<organism evidence="7">
    <name type="scientific">freshwater metagenome</name>
    <dbReference type="NCBI Taxonomy" id="449393"/>
    <lineage>
        <taxon>unclassified sequences</taxon>
        <taxon>metagenomes</taxon>
        <taxon>ecological metagenomes</taxon>
    </lineage>
</organism>
<evidence type="ECO:0000256" key="5">
    <source>
        <dbReference type="ARBA" id="ARBA00022842"/>
    </source>
</evidence>
<sequence length="132" mass="14169">MTFILDASVALAMVLPDEGTPVAQRLLSAVVRDEAIVPSLWHYEVASGLHNAAVRGRLSQVDATQALVVLCRLPLRIDRPDPVHLIDLSRELGLSVYDSSYLSLCLKERAPIATLDGRLAEAARAAGVSVLS</sequence>
<dbReference type="InterPro" id="IPR002716">
    <property type="entry name" value="PIN_dom"/>
</dbReference>
<dbReference type="GO" id="GO:0004540">
    <property type="term" value="F:RNA nuclease activity"/>
    <property type="evidence" value="ECO:0007669"/>
    <property type="project" value="InterPro"/>
</dbReference>
<dbReference type="GO" id="GO:0046872">
    <property type="term" value="F:metal ion binding"/>
    <property type="evidence" value="ECO:0007669"/>
    <property type="project" value="UniProtKB-KW"/>
</dbReference>
<protein>
    <submittedName>
        <fullName evidence="7">Unannotated protein</fullName>
    </submittedName>
</protein>
<dbReference type="AlphaFoldDB" id="A0A6J7KLE8"/>
<name>A0A6J7KLE8_9ZZZZ</name>
<dbReference type="CDD" id="cd09873">
    <property type="entry name" value="PIN_Pae0151-like"/>
    <property type="match status" value="1"/>
</dbReference>
<evidence type="ECO:0000313" key="7">
    <source>
        <dbReference type="EMBL" id="CAB4956517.1"/>
    </source>
</evidence>
<keyword evidence="3" id="KW-0479">Metal-binding</keyword>
<accession>A0A6J7KLE8</accession>
<evidence type="ECO:0000256" key="3">
    <source>
        <dbReference type="ARBA" id="ARBA00022723"/>
    </source>
</evidence>
<keyword evidence="2" id="KW-0540">Nuclease</keyword>
<dbReference type="InterPro" id="IPR044153">
    <property type="entry name" value="PIN_Pae0151-like"/>
</dbReference>
<evidence type="ECO:0000256" key="2">
    <source>
        <dbReference type="ARBA" id="ARBA00022722"/>
    </source>
</evidence>
<dbReference type="EMBL" id="CAFBNF010000228">
    <property type="protein sequence ID" value="CAB4956517.1"/>
    <property type="molecule type" value="Genomic_DNA"/>
</dbReference>
<proteinExistence type="inferred from homology"/>
<keyword evidence="4" id="KW-0378">Hydrolase</keyword>
<keyword evidence="1" id="KW-1277">Toxin-antitoxin system</keyword>
<reference evidence="7" key="1">
    <citation type="submission" date="2020-05" db="EMBL/GenBank/DDBJ databases">
        <authorList>
            <person name="Chiriac C."/>
            <person name="Salcher M."/>
            <person name="Ghai R."/>
            <person name="Kavagutti S V."/>
        </authorList>
    </citation>
    <scope>NUCLEOTIDE SEQUENCE</scope>
</reference>
<dbReference type="HAMAP" id="MF_00265">
    <property type="entry name" value="VapC_Nob1"/>
    <property type="match status" value="1"/>
</dbReference>
<dbReference type="EMBL" id="CAFBOZ010000117">
    <property type="protein sequence ID" value="CAB5005029.1"/>
    <property type="molecule type" value="Genomic_DNA"/>
</dbReference>
<keyword evidence="5" id="KW-0460">Magnesium</keyword>
<evidence type="ECO:0000313" key="8">
    <source>
        <dbReference type="EMBL" id="CAB5005029.1"/>
    </source>
</evidence>
<feature type="domain" description="PIN" evidence="6">
    <location>
        <begin position="4"/>
        <end position="124"/>
    </location>
</feature>
<dbReference type="Gene3D" id="3.40.50.1010">
    <property type="entry name" value="5'-nuclease"/>
    <property type="match status" value="1"/>
</dbReference>
<gene>
    <name evidence="7" type="ORF">UFOPK3773_01723</name>
    <name evidence="8" type="ORF">UFOPK3992_00925</name>
</gene>
<evidence type="ECO:0000259" key="6">
    <source>
        <dbReference type="Pfam" id="PF01850"/>
    </source>
</evidence>
<dbReference type="InterPro" id="IPR029060">
    <property type="entry name" value="PIN-like_dom_sf"/>
</dbReference>
<evidence type="ECO:0000256" key="1">
    <source>
        <dbReference type="ARBA" id="ARBA00022649"/>
    </source>
</evidence>
<dbReference type="PANTHER" id="PTHR35901">
    <property type="entry name" value="RIBONUCLEASE VAPC3"/>
    <property type="match status" value="1"/>
</dbReference>
<dbReference type="SUPFAM" id="SSF88723">
    <property type="entry name" value="PIN domain-like"/>
    <property type="match status" value="1"/>
</dbReference>